<reference evidence="10" key="1">
    <citation type="journal article" date="2023" name="GigaByte">
        <title>Genome assembly of the bearded iris, Iris pallida Lam.</title>
        <authorList>
            <person name="Bruccoleri R.E."/>
            <person name="Oakeley E.J."/>
            <person name="Faust A.M.E."/>
            <person name="Altorfer M."/>
            <person name="Dessus-Babus S."/>
            <person name="Burckhardt D."/>
            <person name="Oertli M."/>
            <person name="Naumann U."/>
            <person name="Petersen F."/>
            <person name="Wong J."/>
        </authorList>
    </citation>
    <scope>NUCLEOTIDE SEQUENCE</scope>
    <source>
        <strain evidence="10">GSM-AAB239-AS_SAM_17_03QT</strain>
    </source>
</reference>
<feature type="domain" description="C2" evidence="9">
    <location>
        <begin position="25"/>
        <end position="145"/>
    </location>
</feature>
<keyword evidence="4" id="KW-0677">Repeat</keyword>
<dbReference type="FunFam" id="2.60.40.150:FF:000128">
    <property type="entry name" value="C2 domain-containing protein"/>
    <property type="match status" value="1"/>
</dbReference>
<evidence type="ECO:0000256" key="8">
    <source>
        <dbReference type="SAM" id="Phobius"/>
    </source>
</evidence>
<feature type="domain" description="C2" evidence="9">
    <location>
        <begin position="349"/>
        <end position="475"/>
    </location>
</feature>
<keyword evidence="5 8" id="KW-1133">Transmembrane helix</keyword>
<name>A0AAX6H7U9_IRIPA</name>
<dbReference type="InterPro" id="IPR013583">
    <property type="entry name" value="MCTP_C"/>
</dbReference>
<evidence type="ECO:0000256" key="6">
    <source>
        <dbReference type="ARBA" id="ARBA00023136"/>
    </source>
</evidence>
<keyword evidence="11" id="KW-1185">Reference proteome</keyword>
<evidence type="ECO:0000313" key="10">
    <source>
        <dbReference type="EMBL" id="KAJ6836455.1"/>
    </source>
</evidence>
<dbReference type="InterPro" id="IPR047258">
    <property type="entry name" value="C2C_MCTP_PRT_plant"/>
</dbReference>
<dbReference type="InterPro" id="IPR035892">
    <property type="entry name" value="C2_domain_sf"/>
</dbReference>
<dbReference type="EMBL" id="JANAVB010012159">
    <property type="protein sequence ID" value="KAJ6836455.1"/>
    <property type="molecule type" value="Genomic_DNA"/>
</dbReference>
<dbReference type="PANTHER" id="PTHR31425:SF50">
    <property type="entry name" value="FT-INTERACTING PROTEIN 3-RELATED"/>
    <property type="match status" value="1"/>
</dbReference>
<dbReference type="FunFam" id="2.60.40.150:FF:000119">
    <property type="entry name" value="C2 domain-containing protein"/>
    <property type="match status" value="1"/>
</dbReference>
<organism evidence="10 11">
    <name type="scientific">Iris pallida</name>
    <name type="common">Sweet iris</name>
    <dbReference type="NCBI Taxonomy" id="29817"/>
    <lineage>
        <taxon>Eukaryota</taxon>
        <taxon>Viridiplantae</taxon>
        <taxon>Streptophyta</taxon>
        <taxon>Embryophyta</taxon>
        <taxon>Tracheophyta</taxon>
        <taxon>Spermatophyta</taxon>
        <taxon>Magnoliopsida</taxon>
        <taxon>Liliopsida</taxon>
        <taxon>Asparagales</taxon>
        <taxon>Iridaceae</taxon>
        <taxon>Iridoideae</taxon>
        <taxon>Irideae</taxon>
        <taxon>Iris</taxon>
    </lineage>
</organism>
<dbReference type="SUPFAM" id="SSF49562">
    <property type="entry name" value="C2 domain (Calcium/lipid-binding domain, CaLB)"/>
    <property type="match status" value="3"/>
</dbReference>
<dbReference type="Proteomes" id="UP001140949">
    <property type="component" value="Unassembled WGS sequence"/>
</dbReference>
<proteinExistence type="inferred from homology"/>
<dbReference type="CDD" id="cd08378">
    <property type="entry name" value="C2B_MCTP_PRT_plant"/>
    <property type="match status" value="1"/>
</dbReference>
<dbReference type="PROSITE" id="PS50004">
    <property type="entry name" value="C2"/>
    <property type="match status" value="3"/>
</dbReference>
<dbReference type="CDD" id="cd04019">
    <property type="entry name" value="C2C_MCTP_PRT_plant"/>
    <property type="match status" value="1"/>
</dbReference>
<feature type="domain" description="C2" evidence="9">
    <location>
        <begin position="186"/>
        <end position="307"/>
    </location>
</feature>
<evidence type="ECO:0000256" key="2">
    <source>
        <dbReference type="ARBA" id="ARBA00007923"/>
    </source>
</evidence>
<evidence type="ECO:0000256" key="7">
    <source>
        <dbReference type="SAM" id="MobiDB-lite"/>
    </source>
</evidence>
<reference evidence="10" key="2">
    <citation type="submission" date="2023-04" db="EMBL/GenBank/DDBJ databases">
        <authorList>
            <person name="Bruccoleri R.E."/>
            <person name="Oakeley E.J."/>
            <person name="Faust A.-M."/>
            <person name="Dessus-Babus S."/>
            <person name="Altorfer M."/>
            <person name="Burckhardt D."/>
            <person name="Oertli M."/>
            <person name="Naumann U."/>
            <person name="Petersen F."/>
            <person name="Wong J."/>
        </authorList>
    </citation>
    <scope>NUCLEOTIDE SEQUENCE</scope>
    <source>
        <strain evidence="10">GSM-AAB239-AS_SAM_17_03QT</strain>
        <tissue evidence="10">Leaf</tissue>
    </source>
</reference>
<evidence type="ECO:0000256" key="1">
    <source>
        <dbReference type="ARBA" id="ARBA00004141"/>
    </source>
</evidence>
<dbReference type="SMART" id="SM00239">
    <property type="entry name" value="C2"/>
    <property type="match status" value="3"/>
</dbReference>
<evidence type="ECO:0000256" key="4">
    <source>
        <dbReference type="ARBA" id="ARBA00022737"/>
    </source>
</evidence>
<dbReference type="InterPro" id="IPR047255">
    <property type="entry name" value="C2D_MCTP_PRT_plant"/>
</dbReference>
<dbReference type="InterPro" id="IPR047259">
    <property type="entry name" value="QUIRKY-like"/>
</dbReference>
<dbReference type="Pfam" id="PF08372">
    <property type="entry name" value="PRT_C"/>
    <property type="match status" value="1"/>
</dbReference>
<keyword evidence="6 8" id="KW-0472">Membrane</keyword>
<dbReference type="AlphaFoldDB" id="A0AAX6H7U9"/>
<feature type="region of interest" description="Disordered" evidence="7">
    <location>
        <begin position="1"/>
        <end position="27"/>
    </location>
</feature>
<dbReference type="Gene3D" id="2.60.40.150">
    <property type="entry name" value="C2 domain"/>
    <property type="match status" value="3"/>
</dbReference>
<comment type="caution">
    <text evidence="10">The sequence shown here is derived from an EMBL/GenBank/DDBJ whole genome shotgun (WGS) entry which is preliminary data.</text>
</comment>
<evidence type="ECO:0000259" key="9">
    <source>
        <dbReference type="PROSITE" id="PS50004"/>
    </source>
</evidence>
<feature type="compositionally biased region" description="Basic and acidic residues" evidence="7">
    <location>
        <begin position="8"/>
        <end position="18"/>
    </location>
</feature>
<dbReference type="FunFam" id="2.60.40.150:FF:000090">
    <property type="entry name" value="C2 domain-containing protein"/>
    <property type="match status" value="1"/>
</dbReference>
<accession>A0AAX6H7U9</accession>
<comment type="similarity">
    <text evidence="2">Belongs to the MCTP family.</text>
</comment>
<dbReference type="InterPro" id="IPR000008">
    <property type="entry name" value="C2_dom"/>
</dbReference>
<evidence type="ECO:0000313" key="11">
    <source>
        <dbReference type="Proteomes" id="UP001140949"/>
    </source>
</evidence>
<dbReference type="Pfam" id="PF00168">
    <property type="entry name" value="C2"/>
    <property type="match status" value="3"/>
</dbReference>
<evidence type="ECO:0000256" key="5">
    <source>
        <dbReference type="ARBA" id="ARBA00022989"/>
    </source>
</evidence>
<feature type="transmembrane region" description="Helical" evidence="8">
    <location>
        <begin position="604"/>
        <end position="637"/>
    </location>
</feature>
<dbReference type="PANTHER" id="PTHR31425">
    <property type="entry name" value="PHOSPHORIBOSYLANTHRANILATE TRANSFERASE ISOFORM 1"/>
    <property type="match status" value="1"/>
</dbReference>
<keyword evidence="3 8" id="KW-0812">Transmembrane</keyword>
<dbReference type="CDD" id="cd08379">
    <property type="entry name" value="C2D_MCTP_PRT_plant"/>
    <property type="match status" value="1"/>
</dbReference>
<evidence type="ECO:0000256" key="3">
    <source>
        <dbReference type="ARBA" id="ARBA00022692"/>
    </source>
</evidence>
<comment type="subcellular location">
    <subcellularLocation>
        <location evidence="1">Membrane</location>
        <topology evidence="1">Multi-pass membrane protein</topology>
    </subcellularLocation>
</comment>
<dbReference type="InterPro" id="IPR047257">
    <property type="entry name" value="C2B_MCTP_PRT_plant"/>
</dbReference>
<protein>
    <submittedName>
        <fullName evidence="10">FT-interacting protein 1-like</fullName>
    </submittedName>
</protein>
<feature type="transmembrane region" description="Helical" evidence="8">
    <location>
        <begin position="575"/>
        <end position="592"/>
    </location>
</feature>
<gene>
    <name evidence="10" type="ORF">M6B38_327960</name>
</gene>
<dbReference type="GO" id="GO:0016020">
    <property type="term" value="C:membrane"/>
    <property type="evidence" value="ECO:0007669"/>
    <property type="project" value="UniProtKB-SubCell"/>
</dbReference>
<sequence>MQRPPLRPVEDYSLKETAPHLGGGGAAGDKLTTTYDLVEQMQYLYVRVVKAKDLPAKDVTGSCDPYVEVKLGNYKGTTRHFEKKTNPEWNQVFAFSKDRIQASTVEVLVKDKDLVKDDFIGRVSFDLNEVPKRVPPDSPLAPQWYRLEDRKGDKVKGELMLAVWMGTQADEAFPDAWHSDAATVPSDGLANIRSKVYLTPKLWYVRVNVIEAQDLIPSDKGRFPEVFVKVMLGNQVLRTRISQVRGPNPMWNEDLMFVAAEPFEEHLVLSVEDRVGPNKDELLGKTIIPLQNVDRRLDYKAVNTRWYNLEKHVVIMEGDKKKELKFSSRIHLRICLDGGYHVLDESTHYSSDLRPTAKQLWKQSIGVLELGVLTAQGLLPMKTKDGRGTTDAYCVAKYGQKWVRTRTIIDSFTPKWNEQYTWEVYDPCTVITIGVFDNCHLQGGEKAGGTRDTRIGKVRIRLSTLETDRVYTHSYPLLVLLPSGVKKMGEVQLAVRFTCSSLLNMMHMYSQPLLPKMHYLHPLSVTQLDNLRHQATQIVSMRLARAEPPLRKEVVEYMLDVDSHMWSMRKSKANFFRIMGVLSGLIAVVKWFDQIFNWKNPITTVLIHILFIILVLYPELILPTIFLYLFLIGVWYFRWRPRQPPHMDTRLSHADSAHPDELDEEFDTFPTSRPPDIVRMRYDRLRSVAGRFRRWLVILQPKERDCSLY</sequence>